<gene>
    <name evidence="4" type="ORF">DEJ47_20145</name>
</gene>
<keyword evidence="3" id="KW-0732">Signal</keyword>
<dbReference type="Proteomes" id="UP000323046">
    <property type="component" value="Chromosome"/>
</dbReference>
<proteinExistence type="predicted"/>
<organism evidence="4 5">
    <name type="scientific">Streptomyces venezuelae</name>
    <dbReference type="NCBI Taxonomy" id="54571"/>
    <lineage>
        <taxon>Bacteria</taxon>
        <taxon>Bacillati</taxon>
        <taxon>Actinomycetota</taxon>
        <taxon>Actinomycetes</taxon>
        <taxon>Kitasatosporales</taxon>
        <taxon>Streptomycetaceae</taxon>
        <taxon>Streptomyces</taxon>
    </lineage>
</organism>
<dbReference type="AlphaFoldDB" id="A0A5P2BFD0"/>
<keyword evidence="2" id="KW-0472">Membrane</keyword>
<keyword evidence="2" id="KW-0812">Transmembrane</keyword>
<accession>A0A5P2BFD0</accession>
<feature type="signal peptide" evidence="3">
    <location>
        <begin position="1"/>
        <end position="30"/>
    </location>
</feature>
<keyword evidence="5" id="KW-1185">Reference proteome</keyword>
<dbReference type="OrthoDB" id="4335420at2"/>
<sequence length="206" mass="21796">MSGLRTGANRTALFCLGAALLGAGAVLATATDVVRDRLPSDAPRLGADRVWVDGAELGRWRDQGWWTPAVIAGLSVGVLLLLWWVWAQVRGGRLRELPLGQPDVTLAGAALAAAMTERARGIEGVAHARVRLRAGPRRSRGGPRGVRARITLSLAPDASPEAVLRCLARQTVAETRTAVSPRPLTADVRLTGGRGRDDPARGVSVR</sequence>
<feature type="chain" id="PRO_5039531037" evidence="3">
    <location>
        <begin position="31"/>
        <end position="206"/>
    </location>
</feature>
<keyword evidence="2" id="KW-1133">Transmembrane helix</keyword>
<dbReference type="RefSeq" id="WP_150170269.1">
    <property type="nucleotide sequence ID" value="NZ_CP029193.1"/>
</dbReference>
<reference evidence="4 5" key="1">
    <citation type="submission" date="2018-05" db="EMBL/GenBank/DDBJ databases">
        <title>Streptomyces venezuelae.</title>
        <authorList>
            <person name="Kim W."/>
            <person name="Lee N."/>
            <person name="Cho B.-K."/>
        </authorList>
    </citation>
    <scope>NUCLEOTIDE SEQUENCE [LARGE SCALE GENOMIC DNA]</scope>
    <source>
        <strain evidence="4 5">ATCC 14583</strain>
    </source>
</reference>
<evidence type="ECO:0000313" key="4">
    <source>
        <dbReference type="EMBL" id="QES28438.1"/>
    </source>
</evidence>
<evidence type="ECO:0000256" key="3">
    <source>
        <dbReference type="SAM" id="SignalP"/>
    </source>
</evidence>
<feature type="region of interest" description="Disordered" evidence="1">
    <location>
        <begin position="179"/>
        <end position="206"/>
    </location>
</feature>
<feature type="transmembrane region" description="Helical" evidence="2">
    <location>
        <begin position="65"/>
        <end position="86"/>
    </location>
</feature>
<evidence type="ECO:0000313" key="5">
    <source>
        <dbReference type="Proteomes" id="UP000323046"/>
    </source>
</evidence>
<protein>
    <submittedName>
        <fullName evidence="4">Alkaline shock response membrane anchor protein AmaP</fullName>
    </submittedName>
</protein>
<evidence type="ECO:0000256" key="2">
    <source>
        <dbReference type="SAM" id="Phobius"/>
    </source>
</evidence>
<dbReference type="EMBL" id="CP029193">
    <property type="protein sequence ID" value="QES28438.1"/>
    <property type="molecule type" value="Genomic_DNA"/>
</dbReference>
<name>A0A5P2BFD0_STRVZ</name>
<evidence type="ECO:0000256" key="1">
    <source>
        <dbReference type="SAM" id="MobiDB-lite"/>
    </source>
</evidence>